<reference evidence="2 3" key="1">
    <citation type="submission" date="2019-05" db="EMBL/GenBank/DDBJ databases">
        <title>Sulfitobacter sabulilitoris sp. nov., isolated from a marine sand.</title>
        <authorList>
            <person name="Yoon J.-H."/>
        </authorList>
    </citation>
    <scope>NUCLEOTIDE SEQUENCE [LARGE SCALE GENOMIC DNA]</scope>
    <source>
        <strain evidence="2 3">HSMS-29</strain>
    </source>
</reference>
<dbReference type="InterPro" id="IPR009081">
    <property type="entry name" value="PP-bd_ACP"/>
</dbReference>
<protein>
    <submittedName>
        <fullName evidence="2">Acyl carrier protein</fullName>
    </submittedName>
</protein>
<evidence type="ECO:0000259" key="1">
    <source>
        <dbReference type="PROSITE" id="PS50075"/>
    </source>
</evidence>
<dbReference type="OrthoDB" id="9811033at2"/>
<dbReference type="EMBL" id="VANS01000004">
    <property type="protein sequence ID" value="TMM51040.1"/>
    <property type="molecule type" value="Genomic_DNA"/>
</dbReference>
<dbReference type="SUPFAM" id="SSF47336">
    <property type="entry name" value="ACP-like"/>
    <property type="match status" value="1"/>
</dbReference>
<dbReference type="Proteomes" id="UP000309550">
    <property type="component" value="Unassembled WGS sequence"/>
</dbReference>
<comment type="caution">
    <text evidence="2">The sequence shown here is derived from an EMBL/GenBank/DDBJ whole genome shotgun (WGS) entry which is preliminary data.</text>
</comment>
<keyword evidence="3" id="KW-1185">Reference proteome</keyword>
<sequence>MDDTQVSETLYEIFNDFFELDRSEFGPDLTADQVDGWDSLNHIRLMLNIQQNFGVKFSSGEISDLKNVGQLASLIAAKT</sequence>
<feature type="domain" description="Carrier" evidence="1">
    <location>
        <begin position="1"/>
        <end position="79"/>
    </location>
</feature>
<accession>A0A5S3PBH5</accession>
<name>A0A5S3PBH5_9RHOB</name>
<dbReference type="InterPro" id="IPR036736">
    <property type="entry name" value="ACP-like_sf"/>
</dbReference>
<dbReference type="RefSeq" id="WP_138663001.1">
    <property type="nucleotide sequence ID" value="NZ_VANS01000004.1"/>
</dbReference>
<dbReference type="Pfam" id="PF00550">
    <property type="entry name" value="PP-binding"/>
    <property type="match status" value="1"/>
</dbReference>
<evidence type="ECO:0000313" key="2">
    <source>
        <dbReference type="EMBL" id="TMM51040.1"/>
    </source>
</evidence>
<organism evidence="2 3">
    <name type="scientific">Sulfitobacter sabulilitoris</name>
    <dbReference type="NCBI Taxonomy" id="2562655"/>
    <lineage>
        <taxon>Bacteria</taxon>
        <taxon>Pseudomonadati</taxon>
        <taxon>Pseudomonadota</taxon>
        <taxon>Alphaproteobacteria</taxon>
        <taxon>Rhodobacterales</taxon>
        <taxon>Roseobacteraceae</taxon>
        <taxon>Sulfitobacter</taxon>
    </lineage>
</organism>
<dbReference type="AlphaFoldDB" id="A0A5S3PBH5"/>
<evidence type="ECO:0000313" key="3">
    <source>
        <dbReference type="Proteomes" id="UP000309550"/>
    </source>
</evidence>
<dbReference type="PROSITE" id="PS50075">
    <property type="entry name" value="CARRIER"/>
    <property type="match status" value="1"/>
</dbReference>
<gene>
    <name evidence="2" type="ORF">FDT80_14305</name>
</gene>
<dbReference type="Gene3D" id="1.10.1200.10">
    <property type="entry name" value="ACP-like"/>
    <property type="match status" value="1"/>
</dbReference>
<proteinExistence type="predicted"/>